<dbReference type="Gene3D" id="3.30.70.360">
    <property type="match status" value="1"/>
</dbReference>
<dbReference type="NCBIfam" id="TIGR01879">
    <property type="entry name" value="hydantase"/>
    <property type="match status" value="1"/>
</dbReference>
<dbReference type="EMBL" id="JAAGKO020000032">
    <property type="protein sequence ID" value="MDI5965237.1"/>
    <property type="molecule type" value="Genomic_DNA"/>
</dbReference>
<comment type="caution">
    <text evidence="3">The sequence shown here is derived from an EMBL/GenBank/DDBJ whole genome shotgun (WGS) entry which is preliminary data.</text>
</comment>
<keyword evidence="4" id="KW-1185">Reference proteome</keyword>
<dbReference type="InterPro" id="IPR036264">
    <property type="entry name" value="Bact_exopeptidase_dim_dom"/>
</dbReference>
<dbReference type="SUPFAM" id="SSF53187">
    <property type="entry name" value="Zn-dependent exopeptidases"/>
    <property type="match status" value="1"/>
</dbReference>
<sequence>MWRDLRPVGRHPDSGGYRRYAWTGADTDCRAWFRDQATARGMTYECDRNGNQWAWLGDPAAGDAVVTGSHLDSVPDGGAFDGPLGVVSSFAAVDELRARGAAPTRPLAVVNFGDEEGARFGLACVGSRLTSGALTPRDAGRLRDADGVSLPQAMERAGHDPQAIGADPERLARIGAFVELHVEQGRALDLTGDPVGVASAIWPHGRWRFDFHGEANHAGTTRLEDRRDPMLTYANTVLAARKRARLAGALATFGKVAVEPNGVNAIPSLVRGWLDSRAADEATLTALVEAVERAARERGDRDGVGVHVERESFTPVVEFQHALRDRVATLLTGDPDRPAPVLPTGAGHDAGILSAAVPTAMLFVRNPTGVSHSPAENAAEDDCLAGVGALTDVLEGLACR</sequence>
<evidence type="ECO:0000256" key="1">
    <source>
        <dbReference type="ARBA" id="ARBA00006153"/>
    </source>
</evidence>
<dbReference type="NCBIfam" id="NF006770">
    <property type="entry name" value="PRK09290.1-4"/>
    <property type="match status" value="1"/>
</dbReference>
<dbReference type="PANTHER" id="PTHR32494:SF5">
    <property type="entry name" value="ALLANTOATE AMIDOHYDROLASE"/>
    <property type="match status" value="1"/>
</dbReference>
<dbReference type="Proteomes" id="UP001156398">
    <property type="component" value="Unassembled WGS sequence"/>
</dbReference>
<dbReference type="PANTHER" id="PTHR32494">
    <property type="entry name" value="ALLANTOATE DEIMINASE-RELATED"/>
    <property type="match status" value="1"/>
</dbReference>
<reference evidence="3 4" key="1">
    <citation type="submission" date="2023-05" db="EMBL/GenBank/DDBJ databases">
        <title>Streptantibioticus silvisoli sp. nov., acidotolerant actinomycetes 1 from pine litter.</title>
        <authorList>
            <person name="Swiecimska M."/>
            <person name="Golinska P."/>
            <person name="Sangal V."/>
            <person name="Wachnowicz B."/>
            <person name="Goodfellow M."/>
        </authorList>
    </citation>
    <scope>NUCLEOTIDE SEQUENCE [LARGE SCALE GENOMIC DNA]</scope>
    <source>
        <strain evidence="3 4">SL54</strain>
    </source>
</reference>
<dbReference type="SUPFAM" id="SSF55031">
    <property type="entry name" value="Bacterial exopeptidase dimerisation domain"/>
    <property type="match status" value="1"/>
</dbReference>
<dbReference type="InterPro" id="IPR010158">
    <property type="entry name" value="Amidase_Cbmase"/>
</dbReference>
<evidence type="ECO:0000313" key="3">
    <source>
        <dbReference type="EMBL" id="MDI5965237.1"/>
    </source>
</evidence>
<comment type="similarity">
    <text evidence="1">Belongs to the peptidase M20 family.</text>
</comment>
<protein>
    <submittedName>
        <fullName evidence="3">Allantoate amidohydrolase</fullName>
    </submittedName>
</protein>
<evidence type="ECO:0000256" key="2">
    <source>
        <dbReference type="ARBA" id="ARBA00022801"/>
    </source>
</evidence>
<dbReference type="PIRSF" id="PIRSF001235">
    <property type="entry name" value="Amidase_carbamoylase"/>
    <property type="match status" value="1"/>
</dbReference>
<gene>
    <name evidence="3" type="ORF">POF43_021345</name>
</gene>
<name>A0ABT6W5L8_9ACTN</name>
<proteinExistence type="inferred from homology"/>
<dbReference type="InterPro" id="IPR002933">
    <property type="entry name" value="Peptidase_M20"/>
</dbReference>
<dbReference type="Gene3D" id="3.40.630.10">
    <property type="entry name" value="Zn peptidases"/>
    <property type="match status" value="1"/>
</dbReference>
<keyword evidence="2" id="KW-0378">Hydrolase</keyword>
<dbReference type="RefSeq" id="WP_271323758.1">
    <property type="nucleotide sequence ID" value="NZ_JAAGKO020000032.1"/>
</dbReference>
<organism evidence="3 4">
    <name type="scientific">Streptantibioticus silvisoli</name>
    <dbReference type="NCBI Taxonomy" id="2705255"/>
    <lineage>
        <taxon>Bacteria</taxon>
        <taxon>Bacillati</taxon>
        <taxon>Actinomycetota</taxon>
        <taxon>Actinomycetes</taxon>
        <taxon>Kitasatosporales</taxon>
        <taxon>Streptomycetaceae</taxon>
        <taxon>Streptantibioticus</taxon>
    </lineage>
</organism>
<dbReference type="CDD" id="cd03884">
    <property type="entry name" value="M20_bAS"/>
    <property type="match status" value="1"/>
</dbReference>
<dbReference type="Pfam" id="PF01546">
    <property type="entry name" value="Peptidase_M20"/>
    <property type="match status" value="1"/>
</dbReference>
<accession>A0ABT6W5L8</accession>
<evidence type="ECO:0000313" key="4">
    <source>
        <dbReference type="Proteomes" id="UP001156398"/>
    </source>
</evidence>